<accession>A0ABT4MR22</accession>
<reference evidence="2" key="1">
    <citation type="submission" date="2022-12" db="EMBL/GenBank/DDBJ databases">
        <authorList>
            <person name="Krivoruchko A.V."/>
            <person name="Elkin A."/>
        </authorList>
    </citation>
    <scope>NUCLEOTIDE SEQUENCE</scope>
    <source>
        <strain evidence="2">IEGM 1388</strain>
    </source>
</reference>
<feature type="transmembrane region" description="Helical" evidence="1">
    <location>
        <begin position="39"/>
        <end position="61"/>
    </location>
</feature>
<dbReference type="RefSeq" id="WP_301569983.1">
    <property type="nucleotide sequence ID" value="NZ_JAPWIE010000002.1"/>
</dbReference>
<sequence>MAVAAHGAASGHLPGSAGLVLLVVIGIAAGALSRRLGSIVAFGALLTGAQLAGHTVLSLTADPMAHGHSSTTAMAATHLVAIPVCAALIAGSSRLHSVITSVIRTLHFSVAGPIPDLTRFVAATAPQRRPLVGVFAPGGVGLRGPPPA</sequence>
<proteinExistence type="predicted"/>
<keyword evidence="1" id="KW-0812">Transmembrane</keyword>
<gene>
    <name evidence="2" type="ORF">O4213_05620</name>
</gene>
<evidence type="ECO:0000313" key="3">
    <source>
        <dbReference type="Proteomes" id="UP001067235"/>
    </source>
</evidence>
<keyword evidence="1" id="KW-0472">Membrane</keyword>
<dbReference type="EMBL" id="JAPWIE010000002">
    <property type="protein sequence ID" value="MCZ4549450.1"/>
    <property type="molecule type" value="Genomic_DNA"/>
</dbReference>
<keyword evidence="3" id="KW-1185">Reference proteome</keyword>
<feature type="transmembrane region" description="Helical" evidence="1">
    <location>
        <begin position="73"/>
        <end position="91"/>
    </location>
</feature>
<evidence type="ECO:0000313" key="2">
    <source>
        <dbReference type="EMBL" id="MCZ4549450.1"/>
    </source>
</evidence>
<comment type="caution">
    <text evidence="2">The sequence shown here is derived from an EMBL/GenBank/DDBJ whole genome shotgun (WGS) entry which is preliminary data.</text>
</comment>
<protein>
    <submittedName>
        <fullName evidence="2">YtxH domain-containing protein</fullName>
    </submittedName>
</protein>
<dbReference type="Proteomes" id="UP001067235">
    <property type="component" value="Unassembled WGS sequence"/>
</dbReference>
<evidence type="ECO:0000256" key="1">
    <source>
        <dbReference type="SAM" id="Phobius"/>
    </source>
</evidence>
<name>A0ABT4MR22_GORRU</name>
<feature type="transmembrane region" description="Helical" evidence="1">
    <location>
        <begin position="12"/>
        <end position="32"/>
    </location>
</feature>
<keyword evidence="1" id="KW-1133">Transmembrane helix</keyword>
<organism evidence="2 3">
    <name type="scientific">Gordonia rubripertincta</name>
    <name type="common">Rhodococcus corallinus</name>
    <dbReference type="NCBI Taxonomy" id="36822"/>
    <lineage>
        <taxon>Bacteria</taxon>
        <taxon>Bacillati</taxon>
        <taxon>Actinomycetota</taxon>
        <taxon>Actinomycetes</taxon>
        <taxon>Mycobacteriales</taxon>
        <taxon>Gordoniaceae</taxon>
        <taxon>Gordonia</taxon>
    </lineage>
</organism>